<dbReference type="Pfam" id="PF02321">
    <property type="entry name" value="OEP"/>
    <property type="match status" value="2"/>
</dbReference>
<keyword evidence="4" id="KW-1134">Transmembrane beta strand</keyword>
<evidence type="ECO:0000256" key="5">
    <source>
        <dbReference type="ARBA" id="ARBA00022692"/>
    </source>
</evidence>
<gene>
    <name evidence="9" type="ORF">Megvenef_00687</name>
</gene>
<dbReference type="InterPro" id="IPR051906">
    <property type="entry name" value="TolC-like"/>
</dbReference>
<evidence type="ECO:0000256" key="1">
    <source>
        <dbReference type="ARBA" id="ARBA00004442"/>
    </source>
</evidence>
<dbReference type="PANTHER" id="PTHR30026:SF20">
    <property type="entry name" value="OUTER MEMBRANE PROTEIN TOLC"/>
    <property type="match status" value="1"/>
</dbReference>
<name>A0ABU5NC14_9RICK</name>
<keyword evidence="10" id="KW-1185">Reference proteome</keyword>
<dbReference type="Gene3D" id="1.20.1600.10">
    <property type="entry name" value="Outer membrane efflux proteins (OEP)"/>
    <property type="match status" value="1"/>
</dbReference>
<dbReference type="RefSeq" id="WP_322776620.1">
    <property type="nucleotide sequence ID" value="NZ_JARJFB010000040.1"/>
</dbReference>
<comment type="caution">
    <text evidence="9">The sequence shown here is derived from an EMBL/GenBank/DDBJ whole genome shotgun (WGS) entry which is preliminary data.</text>
</comment>
<evidence type="ECO:0000256" key="2">
    <source>
        <dbReference type="ARBA" id="ARBA00007613"/>
    </source>
</evidence>
<dbReference type="SUPFAM" id="SSF56954">
    <property type="entry name" value="Outer membrane efflux proteins (OEP)"/>
    <property type="match status" value="1"/>
</dbReference>
<feature type="signal peptide" evidence="8">
    <location>
        <begin position="1"/>
        <end position="19"/>
    </location>
</feature>
<evidence type="ECO:0000256" key="4">
    <source>
        <dbReference type="ARBA" id="ARBA00022452"/>
    </source>
</evidence>
<evidence type="ECO:0000256" key="7">
    <source>
        <dbReference type="ARBA" id="ARBA00023237"/>
    </source>
</evidence>
<organism evidence="9 10">
    <name type="scientific">Candidatus Megaera venefica</name>
    <dbReference type="NCBI Taxonomy" id="2055910"/>
    <lineage>
        <taxon>Bacteria</taxon>
        <taxon>Pseudomonadati</taxon>
        <taxon>Pseudomonadota</taxon>
        <taxon>Alphaproteobacteria</taxon>
        <taxon>Rickettsiales</taxon>
        <taxon>Rickettsiaceae</taxon>
        <taxon>Candidatus Megaera</taxon>
    </lineage>
</organism>
<keyword evidence="8" id="KW-0732">Signal</keyword>
<evidence type="ECO:0000313" key="9">
    <source>
        <dbReference type="EMBL" id="MEA0970719.1"/>
    </source>
</evidence>
<accession>A0ABU5NC14</accession>
<comment type="similarity">
    <text evidence="2">Belongs to the outer membrane factor (OMF) (TC 1.B.17) family.</text>
</comment>
<dbReference type="PANTHER" id="PTHR30026">
    <property type="entry name" value="OUTER MEMBRANE PROTEIN TOLC"/>
    <property type="match status" value="1"/>
</dbReference>
<keyword evidence="6" id="KW-0472">Membrane</keyword>
<feature type="chain" id="PRO_5045412096" evidence="8">
    <location>
        <begin position="20"/>
        <end position="453"/>
    </location>
</feature>
<evidence type="ECO:0000313" key="10">
    <source>
        <dbReference type="Proteomes" id="UP001291687"/>
    </source>
</evidence>
<protein>
    <submittedName>
        <fullName evidence="9">TolC family protein</fullName>
    </submittedName>
</protein>
<evidence type="ECO:0000256" key="8">
    <source>
        <dbReference type="SAM" id="SignalP"/>
    </source>
</evidence>
<keyword evidence="7" id="KW-0998">Cell outer membrane</keyword>
<comment type="subcellular location">
    <subcellularLocation>
        <location evidence="1">Cell outer membrane</location>
    </subcellularLocation>
</comment>
<reference evidence="9 10" key="1">
    <citation type="submission" date="2023-03" db="EMBL/GenBank/DDBJ databases">
        <title>Host association and intracellularity evolved multiple times independently in the Rickettsiales.</title>
        <authorList>
            <person name="Castelli M."/>
            <person name="Nardi T."/>
            <person name="Gammuto L."/>
            <person name="Bellinzona G."/>
            <person name="Sabaneyeva E."/>
            <person name="Potekhin A."/>
            <person name="Serra V."/>
            <person name="Petroni G."/>
            <person name="Sassera D."/>
        </authorList>
    </citation>
    <scope>NUCLEOTIDE SEQUENCE [LARGE SCALE GENOMIC DNA]</scope>
    <source>
        <strain evidence="9 10">Sr 2-6</strain>
    </source>
</reference>
<dbReference type="EMBL" id="JARJFB010000040">
    <property type="protein sequence ID" value="MEA0970719.1"/>
    <property type="molecule type" value="Genomic_DNA"/>
</dbReference>
<evidence type="ECO:0000256" key="6">
    <source>
        <dbReference type="ARBA" id="ARBA00023136"/>
    </source>
</evidence>
<keyword evidence="3" id="KW-0813">Transport</keyword>
<dbReference type="Proteomes" id="UP001291687">
    <property type="component" value="Unassembled WGS sequence"/>
</dbReference>
<dbReference type="InterPro" id="IPR003423">
    <property type="entry name" value="OMP_efflux"/>
</dbReference>
<keyword evidence="5" id="KW-0812">Transmembrane</keyword>
<proteinExistence type="inferred from homology"/>
<sequence length="453" mass="50055">MRKILVLSLIAMLSTSASAVTLEQALTSGYNQNEELQTIRTDFLNEIEQFPRALAGFMPRVFANIDSTDSKIKRRSKIPAVIDATTSDSLRYNRSITLEQPLFDGWSSVNTLKAAQFAFRSSRGDYYAKEQDAFLKEINVYLDCVEAADKYSISKVSVRSNKTQLEAMTEKFKLGESTETEVASAREGLATSEANQAVAYANFEASKANFYRFFGIDPIDVKMPEVPSGLPPSLAALIKTATEIHPSIDSARHRTSSSKAGENAAKGELLPKVSFRVQGGTTDYNPEQTNNGNVNNRSITSTLSVNVPILGKGGMEYSDIRRAKYQTRKAAISLDSVIKQVQSSCKASWSELEAAKMRIDATTQAVNAAEIAYEGMIQEEMLGSKTIVDVLRTEERLNKARESRVEARKGLVLAAYRIKSLTGDLTAKSMKLKVDYFEPEAEFKKVKMKIVGF</sequence>
<evidence type="ECO:0000256" key="3">
    <source>
        <dbReference type="ARBA" id="ARBA00022448"/>
    </source>
</evidence>